<dbReference type="AlphaFoldDB" id="A0A1L9RUE1"/>
<organism evidence="2 3">
    <name type="scientific">Aspergillus wentii DTO 134E9</name>
    <dbReference type="NCBI Taxonomy" id="1073089"/>
    <lineage>
        <taxon>Eukaryota</taxon>
        <taxon>Fungi</taxon>
        <taxon>Dikarya</taxon>
        <taxon>Ascomycota</taxon>
        <taxon>Pezizomycotina</taxon>
        <taxon>Eurotiomycetes</taxon>
        <taxon>Eurotiomycetidae</taxon>
        <taxon>Eurotiales</taxon>
        <taxon>Aspergillaceae</taxon>
        <taxon>Aspergillus</taxon>
        <taxon>Aspergillus subgen. Cremei</taxon>
    </lineage>
</organism>
<dbReference type="GeneID" id="63745066"/>
<evidence type="ECO:0000313" key="2">
    <source>
        <dbReference type="EMBL" id="OJJ38437.1"/>
    </source>
</evidence>
<evidence type="ECO:0000256" key="1">
    <source>
        <dbReference type="SAM" id="Phobius"/>
    </source>
</evidence>
<dbReference type="VEuPathDB" id="FungiDB:ASPWEDRAFT_126876"/>
<keyword evidence="3" id="KW-1185">Reference proteome</keyword>
<protein>
    <submittedName>
        <fullName evidence="2">Uncharacterized protein</fullName>
    </submittedName>
</protein>
<feature type="non-terminal residue" evidence="2">
    <location>
        <position position="1"/>
    </location>
</feature>
<gene>
    <name evidence="2" type="ORF">ASPWEDRAFT_126876</name>
</gene>
<feature type="transmembrane region" description="Helical" evidence="1">
    <location>
        <begin position="6"/>
        <end position="32"/>
    </location>
</feature>
<keyword evidence="1" id="KW-0812">Transmembrane</keyword>
<evidence type="ECO:0000313" key="3">
    <source>
        <dbReference type="Proteomes" id="UP000184383"/>
    </source>
</evidence>
<dbReference type="Proteomes" id="UP000184383">
    <property type="component" value="Unassembled WGS sequence"/>
</dbReference>
<reference evidence="3" key="1">
    <citation type="journal article" date="2017" name="Genome Biol.">
        <title>Comparative genomics reveals high biological diversity and specific adaptations in the industrially and medically important fungal genus Aspergillus.</title>
        <authorList>
            <person name="de Vries R.P."/>
            <person name="Riley R."/>
            <person name="Wiebenga A."/>
            <person name="Aguilar-Osorio G."/>
            <person name="Amillis S."/>
            <person name="Uchima C.A."/>
            <person name="Anderluh G."/>
            <person name="Asadollahi M."/>
            <person name="Askin M."/>
            <person name="Barry K."/>
            <person name="Battaglia E."/>
            <person name="Bayram O."/>
            <person name="Benocci T."/>
            <person name="Braus-Stromeyer S.A."/>
            <person name="Caldana C."/>
            <person name="Canovas D."/>
            <person name="Cerqueira G.C."/>
            <person name="Chen F."/>
            <person name="Chen W."/>
            <person name="Choi C."/>
            <person name="Clum A."/>
            <person name="Dos Santos R.A."/>
            <person name="Damasio A.R."/>
            <person name="Diallinas G."/>
            <person name="Emri T."/>
            <person name="Fekete E."/>
            <person name="Flipphi M."/>
            <person name="Freyberg S."/>
            <person name="Gallo A."/>
            <person name="Gournas C."/>
            <person name="Habgood R."/>
            <person name="Hainaut M."/>
            <person name="Harispe M.L."/>
            <person name="Henrissat B."/>
            <person name="Hilden K.S."/>
            <person name="Hope R."/>
            <person name="Hossain A."/>
            <person name="Karabika E."/>
            <person name="Karaffa L."/>
            <person name="Karanyi Z."/>
            <person name="Krasevec N."/>
            <person name="Kuo A."/>
            <person name="Kusch H."/>
            <person name="LaButti K."/>
            <person name="Lagendijk E.L."/>
            <person name="Lapidus A."/>
            <person name="Levasseur A."/>
            <person name="Lindquist E."/>
            <person name="Lipzen A."/>
            <person name="Logrieco A.F."/>
            <person name="MacCabe A."/>
            <person name="Maekelae M.R."/>
            <person name="Malavazi I."/>
            <person name="Melin P."/>
            <person name="Meyer V."/>
            <person name="Mielnichuk N."/>
            <person name="Miskei M."/>
            <person name="Molnar A.P."/>
            <person name="Mule G."/>
            <person name="Ngan C.Y."/>
            <person name="Orejas M."/>
            <person name="Orosz E."/>
            <person name="Ouedraogo J.P."/>
            <person name="Overkamp K.M."/>
            <person name="Park H.-S."/>
            <person name="Perrone G."/>
            <person name="Piumi F."/>
            <person name="Punt P.J."/>
            <person name="Ram A.F."/>
            <person name="Ramon A."/>
            <person name="Rauscher S."/>
            <person name="Record E."/>
            <person name="Riano-Pachon D.M."/>
            <person name="Robert V."/>
            <person name="Roehrig J."/>
            <person name="Ruller R."/>
            <person name="Salamov A."/>
            <person name="Salih N.S."/>
            <person name="Samson R.A."/>
            <person name="Sandor E."/>
            <person name="Sanguinetti M."/>
            <person name="Schuetze T."/>
            <person name="Sepcic K."/>
            <person name="Shelest E."/>
            <person name="Sherlock G."/>
            <person name="Sophianopoulou V."/>
            <person name="Squina F.M."/>
            <person name="Sun H."/>
            <person name="Susca A."/>
            <person name="Todd R.B."/>
            <person name="Tsang A."/>
            <person name="Unkles S.E."/>
            <person name="van de Wiele N."/>
            <person name="van Rossen-Uffink D."/>
            <person name="Oliveira J.V."/>
            <person name="Vesth T.C."/>
            <person name="Visser J."/>
            <person name="Yu J.-H."/>
            <person name="Zhou M."/>
            <person name="Andersen M.R."/>
            <person name="Archer D.B."/>
            <person name="Baker S.E."/>
            <person name="Benoit I."/>
            <person name="Brakhage A.A."/>
            <person name="Braus G.H."/>
            <person name="Fischer R."/>
            <person name="Frisvad J.C."/>
            <person name="Goldman G.H."/>
            <person name="Houbraken J."/>
            <person name="Oakley B."/>
            <person name="Pocsi I."/>
            <person name="Scazzocchio C."/>
            <person name="Seiboth B."/>
            <person name="vanKuyk P.A."/>
            <person name="Wortman J."/>
            <person name="Dyer P.S."/>
            <person name="Grigoriev I.V."/>
        </authorList>
    </citation>
    <scope>NUCLEOTIDE SEQUENCE [LARGE SCALE GENOMIC DNA]</scope>
    <source>
        <strain evidence="3">DTO 134E9</strain>
    </source>
</reference>
<dbReference type="RefSeq" id="XP_040692113.1">
    <property type="nucleotide sequence ID" value="XM_040829218.1"/>
</dbReference>
<keyword evidence="1" id="KW-1133">Transmembrane helix</keyword>
<name>A0A1L9RUE1_ASPWE</name>
<sequence>SRLSFLFFLFISFFSFLVCPFLVLSLVLYFSCTPLRVPGALCKYRSTYRSPHSAPICDLLYTIILASYLQISRSLFEYIFGVFSPWNGVCYGS</sequence>
<proteinExistence type="predicted"/>
<keyword evidence="1" id="KW-0472">Membrane</keyword>
<accession>A0A1L9RUE1</accession>
<dbReference type="EMBL" id="KV878210">
    <property type="protein sequence ID" value="OJJ38437.1"/>
    <property type="molecule type" value="Genomic_DNA"/>
</dbReference>